<evidence type="ECO:0000259" key="2">
    <source>
        <dbReference type="Pfam" id="PF05426"/>
    </source>
</evidence>
<evidence type="ECO:0000313" key="3">
    <source>
        <dbReference type="EMBL" id="MBU4680568.1"/>
    </source>
</evidence>
<dbReference type="RefSeq" id="WP_216374268.1">
    <property type="nucleotide sequence ID" value="NZ_JAGRYT010000006.1"/>
</dbReference>
<dbReference type="EMBL" id="JAGRYU010000002">
    <property type="protein sequence ID" value="MBU4680568.1"/>
    <property type="molecule type" value="Genomic_DNA"/>
</dbReference>
<evidence type="ECO:0000313" key="4">
    <source>
        <dbReference type="Proteomes" id="UP000686327"/>
    </source>
</evidence>
<feature type="chain" id="PRO_5047252041" evidence="1">
    <location>
        <begin position="22"/>
        <end position="397"/>
    </location>
</feature>
<dbReference type="GO" id="GO:0016829">
    <property type="term" value="F:lyase activity"/>
    <property type="evidence" value="ECO:0007669"/>
    <property type="project" value="UniProtKB-KW"/>
</dbReference>
<sequence>MKLFHFSLLALLCGSAPLAFSAPLQLDMAQLARSKHEISQQNPDVMPAWRALQHKADQALTHPLYSITQKSASAPAGNPHDYYSFSDYWWPNPKTADGLPWVRKDGQMNPAAVGKQSDKSHLNGMIDDVWNLALAWQLSGKTAYAEKARQQLVNWFITPETRMAPNLIYAQSIPGHKGVRGTGILDGRVFVRLIDAIELLHDGGQLDDKTWQGLRNWYRDYYRWLTTSENGKKEDAADNNHGSWYDVQVAAIALWLGDKETAKQRLMLSAGQRVPQQFDAKGVPQTEIGRTRSWHYSNFILDAYNQLGRLGERTGVNVWQAKSGEHSLQNGYLYVAQFVDSQTPWPYPNIEPFKPDDALENMVSAAHAWPENNTLQNKAKWLLNRNKTAIINLISEQ</sequence>
<accession>A0ABS6DBS5</accession>
<dbReference type="Proteomes" id="UP000686327">
    <property type="component" value="Unassembled WGS sequence"/>
</dbReference>
<reference evidence="4" key="2">
    <citation type="submission" date="2023-07" db="EMBL/GenBank/DDBJ databases">
        <title>Cedecea davisae an AmpC producer and its therapeutic implications.</title>
        <authorList>
            <person name="Notter J."/>
        </authorList>
    </citation>
    <scope>NUCLEOTIDE SEQUENCE [LARGE SCALE GENOMIC DNA]</scope>
    <source>
        <strain evidence="4">1</strain>
    </source>
</reference>
<keyword evidence="1" id="KW-0732">Signal</keyword>
<name>A0ABS6DBS5_9ENTR</name>
<feature type="signal peptide" evidence="1">
    <location>
        <begin position="1"/>
        <end position="21"/>
    </location>
</feature>
<protein>
    <submittedName>
        <fullName evidence="3">Alginate lyase family protein</fullName>
    </submittedName>
</protein>
<organism evidence="3 4">
    <name type="scientific">Cedecea davisae</name>
    <dbReference type="NCBI Taxonomy" id="158484"/>
    <lineage>
        <taxon>Bacteria</taxon>
        <taxon>Pseudomonadati</taxon>
        <taxon>Pseudomonadota</taxon>
        <taxon>Gammaproteobacteria</taxon>
        <taxon>Enterobacterales</taxon>
        <taxon>Enterobacteriaceae</taxon>
        <taxon>Cedecea</taxon>
    </lineage>
</organism>
<gene>
    <name evidence="3" type="ORF">KC222_00885</name>
</gene>
<dbReference type="InterPro" id="IPR008397">
    <property type="entry name" value="Alginate_lyase_dom"/>
</dbReference>
<proteinExistence type="predicted"/>
<keyword evidence="4" id="KW-1185">Reference proteome</keyword>
<keyword evidence="3" id="KW-0456">Lyase</keyword>
<comment type="caution">
    <text evidence="3">The sequence shown here is derived from an EMBL/GenBank/DDBJ whole genome shotgun (WGS) entry which is preliminary data.</text>
</comment>
<evidence type="ECO:0000256" key="1">
    <source>
        <dbReference type="SAM" id="SignalP"/>
    </source>
</evidence>
<dbReference type="Pfam" id="PF05426">
    <property type="entry name" value="Alginate_lyase"/>
    <property type="match status" value="1"/>
</dbReference>
<feature type="domain" description="Alginate lyase" evidence="2">
    <location>
        <begin position="66"/>
        <end position="345"/>
    </location>
</feature>
<reference evidence="3 4" key="1">
    <citation type="submission" date="2021-04" db="EMBL/GenBank/DDBJ databases">
        <authorList>
            <person name="Seiffert S.N."/>
        </authorList>
    </citation>
    <scope>NUCLEOTIDE SEQUENCE [LARGE SCALE GENOMIC DNA]</scope>
    <source>
        <strain evidence="3 4">1</strain>
    </source>
</reference>